<dbReference type="Proteomes" id="UP001500620">
    <property type="component" value="Unassembled WGS sequence"/>
</dbReference>
<gene>
    <name evidence="6" type="ORF">GCM10022255_103500</name>
</gene>
<dbReference type="GO" id="GO:0005524">
    <property type="term" value="F:ATP binding"/>
    <property type="evidence" value="ECO:0007669"/>
    <property type="project" value="UniProtKB-KW"/>
</dbReference>
<evidence type="ECO:0000256" key="3">
    <source>
        <dbReference type="ARBA" id="ARBA00022741"/>
    </source>
</evidence>
<dbReference type="EMBL" id="BAABAT010000059">
    <property type="protein sequence ID" value="GAA4262992.1"/>
    <property type="molecule type" value="Genomic_DNA"/>
</dbReference>
<name>A0ABP8DT44_9ACTN</name>
<evidence type="ECO:0000313" key="7">
    <source>
        <dbReference type="Proteomes" id="UP001500620"/>
    </source>
</evidence>
<keyword evidence="7" id="KW-1185">Reference proteome</keyword>
<dbReference type="PANTHER" id="PTHR43335">
    <property type="entry name" value="ABC TRANSPORTER, ATP-BINDING PROTEIN"/>
    <property type="match status" value="1"/>
</dbReference>
<dbReference type="InterPro" id="IPR003593">
    <property type="entry name" value="AAA+_ATPase"/>
</dbReference>
<sequence>MSIPRAGDAAAGKIARARDSLAGRGLPRLTSMPNMTIEVRQLTKRYGSTLAVDELSFVVEAGKVTGFVGPNGAGKSTTMRMMLALDTPDEGAVLIGGRPYRTLREPARTVGALLDAEAVHPGRRACDHLLWMAQYNGLPRRRVAEVLELVGLTSVARKRVGGFSLGMRQRLGIAGALIGDPPLLILDEPVNGLDPEGIQWIRGFLRDLAAEGRTVLVSSHLMSELQDTADHLLIVGRGRLLADTSVKELLDQTSGNQVNVRTSARTKAVDLLSNAGATVAVTGPESLTVEGIDVERVVAVLTGGDVPFSEIGRHRASLEDVYMKMTREYTTFAAPAPDAEDWA</sequence>
<comment type="similarity">
    <text evidence="1">Belongs to the ABC transporter superfamily.</text>
</comment>
<evidence type="ECO:0000259" key="5">
    <source>
        <dbReference type="PROSITE" id="PS50893"/>
    </source>
</evidence>
<dbReference type="PANTHER" id="PTHR43335:SF4">
    <property type="entry name" value="ABC TRANSPORTER, ATP-BINDING PROTEIN"/>
    <property type="match status" value="1"/>
</dbReference>
<dbReference type="Pfam" id="PF00005">
    <property type="entry name" value="ABC_tran"/>
    <property type="match status" value="1"/>
</dbReference>
<feature type="domain" description="ABC transporter" evidence="5">
    <location>
        <begin position="37"/>
        <end position="262"/>
    </location>
</feature>
<dbReference type="SUPFAM" id="SSF52540">
    <property type="entry name" value="P-loop containing nucleoside triphosphate hydrolases"/>
    <property type="match status" value="1"/>
</dbReference>
<evidence type="ECO:0000313" key="6">
    <source>
        <dbReference type="EMBL" id="GAA4262992.1"/>
    </source>
</evidence>
<dbReference type="InterPro" id="IPR017871">
    <property type="entry name" value="ABC_transporter-like_CS"/>
</dbReference>
<dbReference type="SMART" id="SM00382">
    <property type="entry name" value="AAA"/>
    <property type="match status" value="1"/>
</dbReference>
<keyword evidence="3" id="KW-0547">Nucleotide-binding</keyword>
<dbReference type="InterPro" id="IPR027417">
    <property type="entry name" value="P-loop_NTPase"/>
</dbReference>
<evidence type="ECO:0000256" key="2">
    <source>
        <dbReference type="ARBA" id="ARBA00022448"/>
    </source>
</evidence>
<reference evidence="7" key="1">
    <citation type="journal article" date="2019" name="Int. J. Syst. Evol. Microbiol.">
        <title>The Global Catalogue of Microorganisms (GCM) 10K type strain sequencing project: providing services to taxonomists for standard genome sequencing and annotation.</title>
        <authorList>
            <consortium name="The Broad Institute Genomics Platform"/>
            <consortium name="The Broad Institute Genome Sequencing Center for Infectious Disease"/>
            <person name="Wu L."/>
            <person name="Ma J."/>
        </authorList>
    </citation>
    <scope>NUCLEOTIDE SEQUENCE [LARGE SCALE GENOMIC DNA]</scope>
    <source>
        <strain evidence="7">JCM 17441</strain>
    </source>
</reference>
<dbReference type="PROSITE" id="PS00211">
    <property type="entry name" value="ABC_TRANSPORTER_1"/>
    <property type="match status" value="1"/>
</dbReference>
<evidence type="ECO:0000256" key="1">
    <source>
        <dbReference type="ARBA" id="ARBA00005417"/>
    </source>
</evidence>
<keyword evidence="2" id="KW-0813">Transport</keyword>
<protein>
    <submittedName>
        <fullName evidence="6">ABC transporter ATP-binding protein</fullName>
    </submittedName>
</protein>
<dbReference type="Gene3D" id="3.40.50.300">
    <property type="entry name" value="P-loop containing nucleotide triphosphate hydrolases"/>
    <property type="match status" value="1"/>
</dbReference>
<comment type="caution">
    <text evidence="6">The sequence shown here is derived from an EMBL/GenBank/DDBJ whole genome shotgun (WGS) entry which is preliminary data.</text>
</comment>
<accession>A0ABP8DT44</accession>
<dbReference type="PROSITE" id="PS50893">
    <property type="entry name" value="ABC_TRANSPORTER_2"/>
    <property type="match status" value="1"/>
</dbReference>
<keyword evidence="4 6" id="KW-0067">ATP-binding</keyword>
<organism evidence="6 7">
    <name type="scientific">Dactylosporangium darangshiense</name>
    <dbReference type="NCBI Taxonomy" id="579108"/>
    <lineage>
        <taxon>Bacteria</taxon>
        <taxon>Bacillati</taxon>
        <taxon>Actinomycetota</taxon>
        <taxon>Actinomycetes</taxon>
        <taxon>Micromonosporales</taxon>
        <taxon>Micromonosporaceae</taxon>
        <taxon>Dactylosporangium</taxon>
    </lineage>
</organism>
<evidence type="ECO:0000256" key="4">
    <source>
        <dbReference type="ARBA" id="ARBA00022840"/>
    </source>
</evidence>
<dbReference type="InterPro" id="IPR003439">
    <property type="entry name" value="ABC_transporter-like_ATP-bd"/>
</dbReference>
<proteinExistence type="inferred from homology"/>